<feature type="region of interest" description="Disordered" evidence="1">
    <location>
        <begin position="1"/>
        <end position="24"/>
    </location>
</feature>
<feature type="region of interest" description="Disordered" evidence="1">
    <location>
        <begin position="299"/>
        <end position="365"/>
    </location>
</feature>
<reference evidence="2" key="1">
    <citation type="journal article" date="2020" name="bioRxiv">
        <title>Comparative genomics of Chlamydomonas.</title>
        <authorList>
            <person name="Craig R.J."/>
            <person name="Hasan A.R."/>
            <person name="Ness R.W."/>
            <person name="Keightley P.D."/>
        </authorList>
    </citation>
    <scope>NUCLEOTIDE SEQUENCE</scope>
    <source>
        <strain evidence="2">CCAP 11/173</strain>
    </source>
</reference>
<feature type="compositionally biased region" description="Pro residues" evidence="1">
    <location>
        <begin position="328"/>
        <end position="337"/>
    </location>
</feature>
<accession>A0A836B3D5</accession>
<dbReference type="EMBL" id="JAEHOD010000026">
    <property type="protein sequence ID" value="KAG2446495.1"/>
    <property type="molecule type" value="Genomic_DNA"/>
</dbReference>
<feature type="region of interest" description="Disordered" evidence="1">
    <location>
        <begin position="631"/>
        <end position="701"/>
    </location>
</feature>
<protein>
    <submittedName>
        <fullName evidence="2">Uncharacterized protein</fullName>
    </submittedName>
</protein>
<sequence length="825" mass="82100">MPSQRRPAAGLRQPSPKRTSSAAALPAVVAGSGVSRALALSCPRQLPRALGSAQPEALPAAAHRPQPQRLQQPEAVAAGGSAGGQQARKRPALRPTTTLPTTTQEAASAPAATAATAPGPAQDVGQVPTHIAQTGTAAAGGPGGVGSARHMEGGIALRSCADGGDQGASGSGASEASDREGVAGDKSNSSTSSSSHGREQGREHPTQPMQQPVPGMQETAGEPRAADASPPPAAMGRNQRGGDAPAPIACGDVVSTTTPAPPPAPSITAAGSGPSTADACAHANEAAVAVEVCATAAQAPALSPSPAPALLRAARSPLQRERASAPAPTAPADPSPLPQRTSPCVSASRSGAVPSASATTEQEQRRLAEQLASLVVPPMLALDDEVAQPQWSRTPPPPPPQGQQPEELQSATDAGDAALVAEPGAGLAARGAATAALSAARGAVSQQEEMTISRLPMKEPLLQQPRPLDSAFASAPFSQLMGALPVSRLLAPLPPSTPPQLRVASAAAARAVQGSLRPRKASAPAAHLVAPHDRLSCAAPAQQRDASDPAGWAEGSAAVRQLLTSGRGLISGGGDGGGGAAAGSAAAAGRGQHLCQSVRLARLLATARGNTLRAFRPAAPLPRPIRMATAESSVDGLSDGLIGDDQDGAASEPSPEAPAPCEAACSPVADASAAAGGDAASGTQRKPAWEPMASELQEEQDAQAPVMSAAAPLTHCNHQSARDVARGRGIVAQTGTSTAERAESEHHHCWSAVVARDGAVEMESRAESPPSGEGGVVDRGRRRLPGVAARDVAGCDGADAGATCGEQRTAWSGLSLAFLADVFGA</sequence>
<feature type="compositionally biased region" description="Low complexity" evidence="1">
    <location>
        <begin position="299"/>
        <end position="317"/>
    </location>
</feature>
<feature type="compositionally biased region" description="Polar residues" evidence="1">
    <location>
        <begin position="338"/>
        <end position="349"/>
    </location>
</feature>
<feature type="region of interest" description="Disordered" evidence="1">
    <location>
        <begin position="380"/>
        <end position="415"/>
    </location>
</feature>
<evidence type="ECO:0000313" key="2">
    <source>
        <dbReference type="EMBL" id="KAG2446495.1"/>
    </source>
</evidence>
<feature type="compositionally biased region" description="Low complexity" evidence="1">
    <location>
        <begin position="649"/>
        <end position="682"/>
    </location>
</feature>
<dbReference type="OrthoDB" id="10688151at2759"/>
<evidence type="ECO:0000313" key="3">
    <source>
        <dbReference type="Proteomes" id="UP000613740"/>
    </source>
</evidence>
<name>A0A836B3D5_9CHLO</name>
<keyword evidence="3" id="KW-1185">Reference proteome</keyword>
<feature type="compositionally biased region" description="Low complexity" evidence="1">
    <location>
        <begin position="266"/>
        <end position="280"/>
    </location>
</feature>
<organism evidence="2 3">
    <name type="scientific">Chlamydomonas schloesseri</name>
    <dbReference type="NCBI Taxonomy" id="2026947"/>
    <lineage>
        <taxon>Eukaryota</taxon>
        <taxon>Viridiplantae</taxon>
        <taxon>Chlorophyta</taxon>
        <taxon>core chlorophytes</taxon>
        <taxon>Chlorophyceae</taxon>
        <taxon>CS clade</taxon>
        <taxon>Chlamydomonadales</taxon>
        <taxon>Chlamydomonadaceae</taxon>
        <taxon>Chlamydomonas</taxon>
    </lineage>
</organism>
<feature type="compositionally biased region" description="Basic and acidic residues" evidence="1">
    <location>
        <begin position="196"/>
        <end position="205"/>
    </location>
</feature>
<gene>
    <name evidence="2" type="ORF">HYH02_008486</name>
</gene>
<dbReference type="Proteomes" id="UP000613740">
    <property type="component" value="Unassembled WGS sequence"/>
</dbReference>
<feature type="region of interest" description="Disordered" evidence="1">
    <location>
        <begin position="48"/>
        <end position="280"/>
    </location>
</feature>
<feature type="compositionally biased region" description="Low complexity" evidence="1">
    <location>
        <begin position="93"/>
        <end position="121"/>
    </location>
</feature>
<proteinExistence type="predicted"/>
<evidence type="ECO:0000256" key="1">
    <source>
        <dbReference type="SAM" id="MobiDB-lite"/>
    </source>
</evidence>
<dbReference type="AlphaFoldDB" id="A0A836B3D5"/>
<comment type="caution">
    <text evidence="2">The sequence shown here is derived from an EMBL/GenBank/DDBJ whole genome shotgun (WGS) entry which is preliminary data.</text>
</comment>